<reference evidence="1" key="1">
    <citation type="submission" date="2013-08" db="EMBL/GenBank/DDBJ databases">
        <authorList>
            <person name="Mendez C."/>
            <person name="Richter M."/>
            <person name="Ferrer M."/>
            <person name="Sanchez J."/>
        </authorList>
    </citation>
    <scope>NUCLEOTIDE SEQUENCE</scope>
</reference>
<comment type="caution">
    <text evidence="1">The sequence shown here is derived from an EMBL/GenBank/DDBJ whole genome shotgun (WGS) entry which is preliminary data.</text>
</comment>
<feature type="non-terminal residue" evidence="1">
    <location>
        <position position="1"/>
    </location>
</feature>
<organism evidence="1">
    <name type="scientific">mine drainage metagenome</name>
    <dbReference type="NCBI Taxonomy" id="410659"/>
    <lineage>
        <taxon>unclassified sequences</taxon>
        <taxon>metagenomes</taxon>
        <taxon>ecological metagenomes</taxon>
    </lineage>
</organism>
<name>T1CGL3_9ZZZZ</name>
<gene>
    <name evidence="1" type="ORF">B1A_00319</name>
</gene>
<reference evidence="1" key="2">
    <citation type="journal article" date="2014" name="ISME J.">
        <title>Microbial stratification in low pH oxic and suboxic macroscopic growths along an acid mine drainage.</title>
        <authorList>
            <person name="Mendez-Garcia C."/>
            <person name="Mesa V."/>
            <person name="Sprenger R.R."/>
            <person name="Richter M."/>
            <person name="Diez M.S."/>
            <person name="Solano J."/>
            <person name="Bargiela R."/>
            <person name="Golyshina O.V."/>
            <person name="Manteca A."/>
            <person name="Ramos J.L."/>
            <person name="Gallego J.R."/>
            <person name="Llorente I."/>
            <person name="Martins Dos Santos V.A."/>
            <person name="Jensen O.N."/>
            <person name="Pelaez A.I."/>
            <person name="Sanchez J."/>
            <person name="Ferrer M."/>
        </authorList>
    </citation>
    <scope>NUCLEOTIDE SEQUENCE</scope>
</reference>
<sequence length="101" mass="11696">VTFIKNALSDYSFRYSEIRIGNGDKPKQKKINFTELTELDVSIIVVNEKGTSSPHGIHNNALSAARITLIDDFQYRHFYSEIGVKRKEAIEREFRTIKMFV</sequence>
<proteinExistence type="predicted"/>
<dbReference type="AlphaFoldDB" id="T1CGL3"/>
<protein>
    <submittedName>
        <fullName evidence="1">Uncharacterized protein</fullName>
    </submittedName>
</protein>
<accession>T1CGL3</accession>
<evidence type="ECO:0000313" key="1">
    <source>
        <dbReference type="EMBL" id="EQD80978.1"/>
    </source>
</evidence>
<dbReference type="EMBL" id="AUZX01000247">
    <property type="protein sequence ID" value="EQD80978.1"/>
    <property type="molecule type" value="Genomic_DNA"/>
</dbReference>